<gene>
    <name evidence="1" type="ORF">O7R10_01700</name>
</gene>
<evidence type="ECO:0008006" key="3">
    <source>
        <dbReference type="Google" id="ProtNLM"/>
    </source>
</evidence>
<keyword evidence="2" id="KW-1185">Reference proteome</keyword>
<dbReference type="EMBL" id="CP115156">
    <property type="protein sequence ID" value="WBL31304.1"/>
    <property type="molecule type" value="Genomic_DNA"/>
</dbReference>
<evidence type="ECO:0000313" key="1">
    <source>
        <dbReference type="EMBL" id="WBL31304.1"/>
    </source>
</evidence>
<reference evidence="1" key="1">
    <citation type="submission" date="2022-12" db="EMBL/GenBank/DDBJ databases">
        <title>Genomic Characterization of Candidatus Phytoplasma sacchari in China.</title>
        <authorList>
            <person name="Zhang R.-Y."/>
        </authorList>
    </citation>
    <scope>NUCLEOTIDE SEQUENCE [LARGE SCALE GENOMIC DNA]</scope>
    <source>
        <strain evidence="1">SCWL1</strain>
    </source>
</reference>
<organism evidence="1 2">
    <name type="scientific">Candidatus Phytoplasma sacchari</name>
    <dbReference type="NCBI Taxonomy" id="2609813"/>
    <lineage>
        <taxon>Bacteria</taxon>
        <taxon>Bacillati</taxon>
        <taxon>Mycoplasmatota</taxon>
        <taxon>Mollicutes</taxon>
        <taxon>Acholeplasmatales</taxon>
        <taxon>Acholeplasmataceae</taxon>
        <taxon>Candidatus Phytoplasma</taxon>
        <taxon>16SrXI (Rice yellow dwarf group)</taxon>
    </lineage>
</organism>
<accession>A0ABY7M2U4</accession>
<dbReference type="Proteomes" id="UP001210120">
    <property type="component" value="Chromosome"/>
</dbReference>
<name>A0ABY7M2U4_9MOLU</name>
<sequence>MNLKIKKINKINYLFLISTIFFILFFSKNSLLATEPKGKKVVETENFTENQFKNLEEIFNNLTDEQKELFLKSFENKDLYEIIKKKAENTSKYLTKEGSSSKKN</sequence>
<evidence type="ECO:0000313" key="2">
    <source>
        <dbReference type="Proteomes" id="UP001210120"/>
    </source>
</evidence>
<proteinExistence type="predicted"/>
<protein>
    <recommendedName>
        <fullName evidence="3">Sequence-variable mosaic (SVM) signal sequence domain-containing protein</fullName>
    </recommendedName>
</protein>